<dbReference type="Proteomes" id="UP001162162">
    <property type="component" value="Unassembled WGS sequence"/>
</dbReference>
<keyword evidence="6" id="KW-1185">Reference proteome</keyword>
<reference evidence="5" key="1">
    <citation type="journal article" date="2023" name="Insect Mol. Biol.">
        <title>Genome sequencing provides insights into the evolution of gene families encoding plant cell wall-degrading enzymes in longhorned beetles.</title>
        <authorList>
            <person name="Shin N.R."/>
            <person name="Okamura Y."/>
            <person name="Kirsch R."/>
            <person name="Pauchet Y."/>
        </authorList>
    </citation>
    <scope>NUCLEOTIDE SEQUENCE</scope>
    <source>
        <strain evidence="5">AMC_N1</strain>
    </source>
</reference>
<accession>A0AAV8Y4P5</accession>
<feature type="compositionally biased region" description="Acidic residues" evidence="3">
    <location>
        <begin position="38"/>
        <end position="75"/>
    </location>
</feature>
<evidence type="ECO:0000259" key="4">
    <source>
        <dbReference type="SMART" id="SM00993"/>
    </source>
</evidence>
<dbReference type="InterPro" id="IPR013272">
    <property type="entry name" value="Vps72/YL1_C"/>
</dbReference>
<evidence type="ECO:0000256" key="2">
    <source>
        <dbReference type="ARBA" id="ARBA00020000"/>
    </source>
</evidence>
<evidence type="ECO:0000256" key="3">
    <source>
        <dbReference type="SAM" id="MobiDB-lite"/>
    </source>
</evidence>
<feature type="region of interest" description="Disordered" evidence="3">
    <location>
        <begin position="1"/>
        <end position="149"/>
    </location>
</feature>
<dbReference type="PANTHER" id="PTHR13275:SF4">
    <property type="entry name" value="VACUOLAR PROTEIN SORTING-ASSOCIATED PROTEIN 72 HOMOLOG"/>
    <property type="match status" value="1"/>
</dbReference>
<dbReference type="EMBL" id="JAPWTK010000204">
    <property type="protein sequence ID" value="KAJ8945889.1"/>
    <property type="molecule type" value="Genomic_DNA"/>
</dbReference>
<organism evidence="5 6">
    <name type="scientific">Aromia moschata</name>
    <dbReference type="NCBI Taxonomy" id="1265417"/>
    <lineage>
        <taxon>Eukaryota</taxon>
        <taxon>Metazoa</taxon>
        <taxon>Ecdysozoa</taxon>
        <taxon>Arthropoda</taxon>
        <taxon>Hexapoda</taxon>
        <taxon>Insecta</taxon>
        <taxon>Pterygota</taxon>
        <taxon>Neoptera</taxon>
        <taxon>Endopterygota</taxon>
        <taxon>Coleoptera</taxon>
        <taxon>Polyphaga</taxon>
        <taxon>Cucujiformia</taxon>
        <taxon>Chrysomeloidea</taxon>
        <taxon>Cerambycidae</taxon>
        <taxon>Cerambycinae</taxon>
        <taxon>Callichromatini</taxon>
        <taxon>Aromia</taxon>
    </lineage>
</organism>
<protein>
    <recommendedName>
        <fullName evidence="2">Vacuolar protein sorting-associated protein 72 homolog</fullName>
    </recommendedName>
</protein>
<dbReference type="InterPro" id="IPR046757">
    <property type="entry name" value="YL1_N"/>
</dbReference>
<gene>
    <name evidence="5" type="ORF">NQ318_002730</name>
</gene>
<evidence type="ECO:0000313" key="6">
    <source>
        <dbReference type="Proteomes" id="UP001162162"/>
    </source>
</evidence>
<name>A0AAV8Y4P5_9CUCU</name>
<dbReference type="Pfam" id="PF08265">
    <property type="entry name" value="YL1_C"/>
    <property type="match status" value="1"/>
</dbReference>
<dbReference type="Pfam" id="PF05764">
    <property type="entry name" value="YL1"/>
    <property type="match status" value="1"/>
</dbReference>
<dbReference type="AlphaFoldDB" id="A0AAV8Y4P5"/>
<dbReference type="GO" id="GO:0005634">
    <property type="term" value="C:nucleus"/>
    <property type="evidence" value="ECO:0007669"/>
    <property type="project" value="TreeGrafter"/>
</dbReference>
<dbReference type="PANTHER" id="PTHR13275">
    <property type="entry name" value="YL-1 PROTEIN TRANSCRIPTION FACTOR-LIKE 1"/>
    <property type="match status" value="1"/>
</dbReference>
<feature type="compositionally biased region" description="Basic residues" evidence="3">
    <location>
        <begin position="79"/>
        <end position="111"/>
    </location>
</feature>
<evidence type="ECO:0000313" key="5">
    <source>
        <dbReference type="EMBL" id="KAJ8945889.1"/>
    </source>
</evidence>
<proteinExistence type="inferred from homology"/>
<sequence>MAMQRERRTNAGNRMAKLLDEEEECQDEFYKQNYGGFEETESDNEYEAEEEGDDIVDSDFSIDENDEPVSDNEGEEGQKKKRRLVTKAYKVMKSRRNLLRHKKRERLKPKLAKSVTPRPKTSPLHQATEPYERKSIRKSTAAKSAETAQRIKVRDLEQRKKIKRPKEEEWIPTQEELLEEAKITELENIKSLEKYQKMESEKKTRRPTKKVFSGPVIQYKSTRMPVMEEMNTTESSVKQENVEPSKQYCERTFITVLNDPHDVVYKKVFNVKSPPTLPKKLKCAVTGLSAKYVDPVTCVPYHNSTCLKIIRMAYYDHLEHNGDRANPMVADFLKWLSKNKKRLRSEMLLPEQKAPAVH</sequence>
<feature type="domain" description="Vps72/YL1 C-terminal" evidence="4">
    <location>
        <begin position="281"/>
        <end position="310"/>
    </location>
</feature>
<evidence type="ECO:0000256" key="1">
    <source>
        <dbReference type="ARBA" id="ARBA00006832"/>
    </source>
</evidence>
<comment type="caution">
    <text evidence="5">The sequence shown here is derived from an EMBL/GenBank/DDBJ whole genome shotgun (WGS) entry which is preliminary data.</text>
</comment>
<dbReference type="SMART" id="SM00993">
    <property type="entry name" value="YL1_C"/>
    <property type="match status" value="1"/>
</dbReference>
<comment type="similarity">
    <text evidence="1">Belongs to the VPS72/YL1 family.</text>
</comment>